<dbReference type="PANTHER" id="PTHR10366:SF579">
    <property type="entry name" value="3-BETA HYDROXYSTEROID DEHYDROGENASE_ISOMERASE FAMILY PROTEIN (AFU_ORTHOLOGUE AFUA_3G02250)"/>
    <property type="match status" value="1"/>
</dbReference>
<keyword evidence="3" id="KW-0472">Membrane</keyword>
<dbReference type="InterPro" id="IPR001509">
    <property type="entry name" value="Epimerase_deHydtase"/>
</dbReference>
<comment type="similarity">
    <text evidence="2">Belongs to the NAD(P)-dependent epimerase/dehydratase family. Dihydroflavonol-4-reductase subfamily.</text>
</comment>
<evidence type="ECO:0000313" key="5">
    <source>
        <dbReference type="EMBL" id="ODN98265.1"/>
    </source>
</evidence>
<feature type="domain" description="NAD-dependent epimerase/dehydratase" evidence="4">
    <location>
        <begin position="5"/>
        <end position="267"/>
    </location>
</feature>
<dbReference type="RefSeq" id="XP_019032127.1">
    <property type="nucleotide sequence ID" value="XM_019175637.1"/>
</dbReference>
<evidence type="ECO:0000256" key="2">
    <source>
        <dbReference type="ARBA" id="ARBA00023445"/>
    </source>
</evidence>
<gene>
    <name evidence="5" type="ORF">L198_03508</name>
</gene>
<sequence length="357" mass="39739">MPNIVAITGINGFIATQVVLLFLTRNWHVRGSVRTPLQAQSMKEHPVYKEWVEGGKLEVAVVPDMAGREGEGGEVEGLLDGVRGVVCLAAPLPGADTTSWPGFRDPTIQGIKRVLEYAQKSSTIKSVVIMSSVAGAVDWSAPPGKVFTEDDWIPFSDDDCQADGADINPGILMKWYGTAKKMTEQYALEFQEKEKLGFSIATVAPSMVYGPPIYIPTASDLPKLQYYQQEFFSLFAGGKDRKLPEQMAQSWVDVRDVAEAFYVLVEREGRGRYLISGGEYKWQEWADKLHTLRPDLDEHLALGEPGKYPDSRWKVDGSKSVRELGMKYRTAEETLKDTLAYFEKIGVFEEAAGAWKI</sequence>
<reference evidence="5 6" key="1">
    <citation type="submission" date="2016-06" db="EMBL/GenBank/DDBJ databases">
        <title>Evolution of pathogenesis and genome organization in the Tremellales.</title>
        <authorList>
            <person name="Cuomo C."/>
            <person name="Litvintseva A."/>
            <person name="Heitman J."/>
            <person name="Chen Y."/>
            <person name="Sun S."/>
            <person name="Springer D."/>
            <person name="Dromer F."/>
            <person name="Young S."/>
            <person name="Zeng Q."/>
            <person name="Chapman S."/>
            <person name="Gujja S."/>
            <person name="Saif S."/>
            <person name="Birren B."/>
        </authorList>
    </citation>
    <scope>NUCLEOTIDE SEQUENCE [LARGE SCALE GENOMIC DNA]</scope>
    <source>
        <strain evidence="5 6">CBS 7118</strain>
    </source>
</reference>
<name>A0A1E3JC65_9TREE</name>
<dbReference type="Pfam" id="PF01370">
    <property type="entry name" value="Epimerase"/>
    <property type="match status" value="1"/>
</dbReference>
<evidence type="ECO:0000259" key="4">
    <source>
        <dbReference type="Pfam" id="PF01370"/>
    </source>
</evidence>
<evidence type="ECO:0000256" key="1">
    <source>
        <dbReference type="ARBA" id="ARBA00023002"/>
    </source>
</evidence>
<dbReference type="Gene3D" id="3.40.50.720">
    <property type="entry name" value="NAD(P)-binding Rossmann-like Domain"/>
    <property type="match status" value="1"/>
</dbReference>
<feature type="transmembrane region" description="Helical" evidence="3">
    <location>
        <begin position="6"/>
        <end position="24"/>
    </location>
</feature>
<dbReference type="InterPro" id="IPR036291">
    <property type="entry name" value="NAD(P)-bd_dom_sf"/>
</dbReference>
<accession>A0A1E3JC65</accession>
<evidence type="ECO:0000256" key="3">
    <source>
        <dbReference type="SAM" id="Phobius"/>
    </source>
</evidence>
<proteinExistence type="inferred from homology"/>
<dbReference type="Proteomes" id="UP000094819">
    <property type="component" value="Unassembled WGS sequence"/>
</dbReference>
<dbReference type="AlphaFoldDB" id="A0A1E3JC65"/>
<keyword evidence="6" id="KW-1185">Reference proteome</keyword>
<evidence type="ECO:0000313" key="6">
    <source>
        <dbReference type="Proteomes" id="UP000094819"/>
    </source>
</evidence>
<dbReference type="PANTHER" id="PTHR10366">
    <property type="entry name" value="NAD DEPENDENT EPIMERASE/DEHYDRATASE"/>
    <property type="match status" value="1"/>
</dbReference>
<dbReference type="GO" id="GO:0016616">
    <property type="term" value="F:oxidoreductase activity, acting on the CH-OH group of donors, NAD or NADP as acceptor"/>
    <property type="evidence" value="ECO:0007669"/>
    <property type="project" value="TreeGrafter"/>
</dbReference>
<dbReference type="OrthoDB" id="2735536at2759"/>
<protein>
    <recommendedName>
        <fullName evidence="4">NAD-dependent epimerase/dehydratase domain-containing protein</fullName>
    </recommendedName>
</protein>
<dbReference type="GeneID" id="30192721"/>
<dbReference type="SUPFAM" id="SSF51735">
    <property type="entry name" value="NAD(P)-binding Rossmann-fold domains"/>
    <property type="match status" value="1"/>
</dbReference>
<organism evidence="5 6">
    <name type="scientific">Cryptococcus wingfieldii CBS 7118</name>
    <dbReference type="NCBI Taxonomy" id="1295528"/>
    <lineage>
        <taxon>Eukaryota</taxon>
        <taxon>Fungi</taxon>
        <taxon>Dikarya</taxon>
        <taxon>Basidiomycota</taxon>
        <taxon>Agaricomycotina</taxon>
        <taxon>Tremellomycetes</taxon>
        <taxon>Tremellales</taxon>
        <taxon>Cryptococcaceae</taxon>
        <taxon>Cryptococcus</taxon>
    </lineage>
</organism>
<keyword evidence="1" id="KW-0560">Oxidoreductase</keyword>
<dbReference type="EMBL" id="AWGH01000009">
    <property type="protein sequence ID" value="ODN98265.1"/>
    <property type="molecule type" value="Genomic_DNA"/>
</dbReference>
<comment type="caution">
    <text evidence="5">The sequence shown here is derived from an EMBL/GenBank/DDBJ whole genome shotgun (WGS) entry which is preliminary data.</text>
</comment>
<keyword evidence="3" id="KW-1133">Transmembrane helix</keyword>
<dbReference type="InterPro" id="IPR050425">
    <property type="entry name" value="NAD(P)_dehydrat-like"/>
</dbReference>
<keyword evidence="3" id="KW-0812">Transmembrane</keyword>